<dbReference type="EMBL" id="BKCF01000001">
    <property type="protein sequence ID" value="GEQ85668.1"/>
    <property type="molecule type" value="Genomic_DNA"/>
</dbReference>
<dbReference type="SUPFAM" id="SSF55073">
    <property type="entry name" value="Nucleotide cyclase"/>
    <property type="match status" value="1"/>
</dbReference>
<dbReference type="Proteomes" id="UP000326994">
    <property type="component" value="Unassembled WGS sequence"/>
</dbReference>
<protein>
    <recommendedName>
        <fullName evidence="3">DUF2652 domain-containing protein</fullName>
    </recommendedName>
</protein>
<dbReference type="InterPro" id="IPR020503">
    <property type="entry name" value="Uncharacterised_Rv2561"/>
</dbReference>
<accession>A0A5J4FWL2</accession>
<proteinExistence type="predicted"/>
<organism evidence="1 2">
    <name type="scientific">Patiriisocius marinistellae</name>
    <dbReference type="NCBI Taxonomy" id="2494560"/>
    <lineage>
        <taxon>Bacteria</taxon>
        <taxon>Pseudomonadati</taxon>
        <taxon>Bacteroidota</taxon>
        <taxon>Flavobacteriia</taxon>
        <taxon>Flavobacteriales</taxon>
        <taxon>Flavobacteriaceae</taxon>
        <taxon>Patiriisocius</taxon>
    </lineage>
</organism>
<dbReference type="Pfam" id="PF10851">
    <property type="entry name" value="DUF2652"/>
    <property type="match status" value="1"/>
</dbReference>
<reference evidence="1 2" key="1">
    <citation type="submission" date="2019-08" db="EMBL/GenBank/DDBJ databases">
        <title>Ulvibacter marinistellae sp. nov., isolated from a starfish, Patiria pectinifera.</title>
        <authorList>
            <person name="Kawano K."/>
            <person name="Ushijima N."/>
            <person name="Kihara M."/>
            <person name="Itoh H."/>
        </authorList>
    </citation>
    <scope>NUCLEOTIDE SEQUENCE [LARGE SCALE GENOMIC DNA]</scope>
    <source>
        <strain evidence="1 2">KK4</strain>
    </source>
</reference>
<evidence type="ECO:0000313" key="2">
    <source>
        <dbReference type="Proteomes" id="UP000326994"/>
    </source>
</evidence>
<evidence type="ECO:0000313" key="1">
    <source>
        <dbReference type="EMBL" id="GEQ85668.1"/>
    </source>
</evidence>
<dbReference type="OrthoDB" id="625021at2"/>
<sequence length="201" mass="23044">MESSPTLLCIPDISGFTQYMRNANFEISSQVIPALLNEIIYSNEINLKVSEIEGDAVLFFRSGELPSLLNLINQCKLFYTQFYERMGVLLKKFRDESLDADFPEILGLKIVLHYGKEIGMVPIGTHIKLMGEDVITAHRLLKNNVPIDEYLLISDDLLTLYKSKEVKEEFDWAQLKSGEQDVEHLGTLKYHYISLKPLNKN</sequence>
<name>A0A5J4FWL2_9FLAO</name>
<comment type="caution">
    <text evidence="1">The sequence shown here is derived from an EMBL/GenBank/DDBJ whole genome shotgun (WGS) entry which is preliminary data.</text>
</comment>
<dbReference type="AlphaFoldDB" id="A0A5J4FWL2"/>
<gene>
    <name evidence="1" type="ORF">ULMS_11760</name>
</gene>
<evidence type="ECO:0008006" key="3">
    <source>
        <dbReference type="Google" id="ProtNLM"/>
    </source>
</evidence>
<keyword evidence="2" id="KW-1185">Reference proteome</keyword>
<dbReference type="InterPro" id="IPR029787">
    <property type="entry name" value="Nucleotide_cyclase"/>
</dbReference>
<dbReference type="RefSeq" id="WP_151893572.1">
    <property type="nucleotide sequence ID" value="NZ_BKCF01000001.1"/>
</dbReference>
<dbReference type="Gene3D" id="3.30.70.1230">
    <property type="entry name" value="Nucleotide cyclase"/>
    <property type="match status" value="1"/>
</dbReference>